<feature type="domain" description="Bacteriophage Mu Gp45 N-terminal" evidence="2">
    <location>
        <begin position="1"/>
        <end position="47"/>
    </location>
</feature>
<reference evidence="4" key="1">
    <citation type="submission" date="2016-10" db="EMBL/GenBank/DDBJ databases">
        <authorList>
            <person name="Wegmann U."/>
        </authorList>
    </citation>
    <scope>NUCLEOTIDE SEQUENCE [LARGE SCALE GENOMIC DNA]</scope>
</reference>
<evidence type="ECO:0000313" key="3">
    <source>
        <dbReference type="EMBL" id="SFV72085.1"/>
    </source>
</evidence>
<dbReference type="InterPro" id="IPR013046">
    <property type="entry name" value="GpV/Gp45"/>
</dbReference>
<evidence type="ECO:0000259" key="2">
    <source>
        <dbReference type="Pfam" id="PF06890"/>
    </source>
</evidence>
<accession>A0A1K1LBK4</accession>
<dbReference type="EMBL" id="LT630450">
    <property type="protein sequence ID" value="SFV72085.1"/>
    <property type="molecule type" value="Genomic_DNA"/>
</dbReference>
<dbReference type="AlphaFoldDB" id="A0A1K1LBK4"/>
<dbReference type="InterPro" id="IPR044033">
    <property type="entry name" value="GpV-like_apex"/>
</dbReference>
<evidence type="ECO:0000256" key="1">
    <source>
        <dbReference type="SAM" id="MobiDB-lite"/>
    </source>
</evidence>
<dbReference type="InterPro" id="IPR014462">
    <property type="entry name" value="Phage_Mu_Gp45"/>
</dbReference>
<dbReference type="KEGG" id="dpg:DESPIGER_0183"/>
<evidence type="ECO:0000313" key="4">
    <source>
        <dbReference type="Proteomes" id="UP000186323"/>
    </source>
</evidence>
<feature type="compositionally biased region" description="Gly residues" evidence="1">
    <location>
        <begin position="164"/>
        <end position="173"/>
    </location>
</feature>
<protein>
    <submittedName>
        <fullName evidence="3">Prophage baseplate assembly protein V</fullName>
    </submittedName>
</protein>
<keyword evidence="4" id="KW-1185">Reference proteome</keyword>
<dbReference type="Pfam" id="PF06890">
    <property type="entry name" value="Phage_Mu_Gp45"/>
    <property type="match status" value="1"/>
</dbReference>
<proteinExistence type="predicted"/>
<dbReference type="Gene3D" id="6.20.170.10">
    <property type="match status" value="1"/>
</dbReference>
<dbReference type="InterPro" id="IPR053861">
    <property type="entry name" value="Phage_Mu_Gp45_N"/>
</dbReference>
<feature type="region of interest" description="Disordered" evidence="1">
    <location>
        <begin position="154"/>
        <end position="173"/>
    </location>
</feature>
<sequence>MADEVMDGVEHMEPYGFTSNPLPGAEGVVLNVAGQRGACVGVNFGNRGVRVAGLKSGEVCIYTDEGDKITLKRDRHIEIETLHLTIHAQEDATVETKTYTVKASQSVSYETPSFGLGGGSGGCTADIAADMAITGNTTQQGTITASGDVTAEGISTAHHTHPGDSGGTTGAPQ</sequence>
<dbReference type="Pfam" id="PF18946">
    <property type="entry name" value="Apex"/>
    <property type="match status" value="1"/>
</dbReference>
<name>A0A1K1LBK4_9BACT</name>
<organism evidence="3 4">
    <name type="scientific">Desulfovibrio piger</name>
    <dbReference type="NCBI Taxonomy" id="901"/>
    <lineage>
        <taxon>Bacteria</taxon>
        <taxon>Pseudomonadati</taxon>
        <taxon>Thermodesulfobacteriota</taxon>
        <taxon>Desulfovibrionia</taxon>
        <taxon>Desulfovibrionales</taxon>
        <taxon>Desulfovibrionaceae</taxon>
        <taxon>Desulfovibrio</taxon>
    </lineage>
</organism>
<dbReference type="NCBIfam" id="TIGR01644">
    <property type="entry name" value="phage_P2_V"/>
    <property type="match status" value="1"/>
</dbReference>
<dbReference type="PIRSF" id="PIRSF012337">
    <property type="entry name" value="gp45"/>
    <property type="match status" value="1"/>
</dbReference>
<dbReference type="Proteomes" id="UP000186323">
    <property type="component" value="Chromosome I"/>
</dbReference>
<gene>
    <name evidence="3" type="ORF">DESPIGER_0183</name>
</gene>